<dbReference type="InterPro" id="IPR044298">
    <property type="entry name" value="MIG/MutY"/>
</dbReference>
<dbReference type="InterPro" id="IPR023170">
    <property type="entry name" value="HhH_base_excis_C"/>
</dbReference>
<dbReference type="EC" id="3.2.2.31" evidence="4 14"/>
<evidence type="ECO:0000256" key="10">
    <source>
        <dbReference type="ARBA" id="ARBA00023004"/>
    </source>
</evidence>
<keyword evidence="6" id="KW-0004">4Fe-4S</keyword>
<comment type="catalytic activity">
    <reaction evidence="1 14">
        <text>Hydrolyzes free adenine bases from 7,8-dihydro-8-oxoguanine:adenine mismatched double-stranded DNA, leaving an apurinic site.</text>
        <dbReference type="EC" id="3.2.2.31"/>
    </reaction>
</comment>
<evidence type="ECO:0000313" key="17">
    <source>
        <dbReference type="Proteomes" id="UP000244338"/>
    </source>
</evidence>
<dbReference type="CDD" id="cd00056">
    <property type="entry name" value="ENDO3c"/>
    <property type="match status" value="1"/>
</dbReference>
<sequence>MSADTKNCPSNSLIATFSSPLSHSLTPVQKAHAPEEPTHQKWSQALLKWYDQNRRDLPWRNTRDPYAILVSELMLQQTQVTTVIPYYLRWLELFPSFHALARASLEDVLKTWEGLGYYRRARYLYETANIVSERYGGELPDDAEILKRLPGIGDYTLGALLSIAFGRREPAVDGNVRRVASRFWALSDDLGKGRALRNLKETIRAAMPEDRPGDFTQALMELGGTVCTPSAPRCNMCPLNVYCIAYQTDRVAEFPAVKEAPKKKTERRRMWIIEWDGKLFLQKRTEKLLEGMWEFPHERLEEKHLVQNTVEHLVRTDQEGVQVFRERTLSDGNVLKKDRYGVPMQLFQNVFPASSAAIQVKHVRRIGFVKHVFTHLIWDIEVFAVALDMQGAIEQSFEKNWFTEETLSRLPLAVPIQKAWKLWKRKCKNS</sequence>
<accession>A0A2R6Y0E0</accession>
<comment type="cofactor">
    <cofactor evidence="14">
        <name>[4Fe-4S] cluster</name>
        <dbReference type="ChEBI" id="CHEBI:49883"/>
    </cofactor>
    <text evidence="14">Binds 1 [4Fe-4S] cluster.</text>
</comment>
<dbReference type="SUPFAM" id="SSF55811">
    <property type="entry name" value="Nudix"/>
    <property type="match status" value="1"/>
</dbReference>
<name>A0A2R6Y0E0_9BACL</name>
<keyword evidence="8 14" id="KW-0227">DNA damage</keyword>
<dbReference type="AlphaFoldDB" id="A0A2R6Y0E0"/>
<evidence type="ECO:0000256" key="11">
    <source>
        <dbReference type="ARBA" id="ARBA00023014"/>
    </source>
</evidence>
<evidence type="ECO:0000256" key="8">
    <source>
        <dbReference type="ARBA" id="ARBA00022763"/>
    </source>
</evidence>
<evidence type="ECO:0000256" key="14">
    <source>
        <dbReference type="RuleBase" id="RU365096"/>
    </source>
</evidence>
<keyword evidence="9" id="KW-0378">Hydrolase</keyword>
<evidence type="ECO:0000256" key="7">
    <source>
        <dbReference type="ARBA" id="ARBA00022723"/>
    </source>
</evidence>
<evidence type="ECO:0000256" key="6">
    <source>
        <dbReference type="ARBA" id="ARBA00022485"/>
    </source>
</evidence>
<dbReference type="PANTHER" id="PTHR42944:SF1">
    <property type="entry name" value="ADENINE DNA GLYCOSYLASE"/>
    <property type="match status" value="1"/>
</dbReference>
<keyword evidence="10 14" id="KW-0408">Iron</keyword>
<dbReference type="Gene3D" id="1.10.340.30">
    <property type="entry name" value="Hypothetical protein, domain 2"/>
    <property type="match status" value="1"/>
</dbReference>
<reference evidence="17" key="1">
    <citation type="journal article" date="2018" name="Sci. Rep.">
        <title>Lignite coal burning seam in the remote Altai Mountains harbors a hydrogen-driven thermophilic microbial community.</title>
        <authorList>
            <person name="Kadnikov V.V."/>
            <person name="Mardanov A.V."/>
            <person name="Ivasenko D.A."/>
            <person name="Antsiferov D.V."/>
            <person name="Beletsky A.V."/>
            <person name="Karnachuk O.V."/>
            <person name="Ravin N.V."/>
        </authorList>
    </citation>
    <scope>NUCLEOTIDE SEQUENCE [LARGE SCALE GENOMIC DNA]</scope>
</reference>
<comment type="similarity">
    <text evidence="3 14">Belongs to the Nth/MutY family.</text>
</comment>
<dbReference type="InterPro" id="IPR003265">
    <property type="entry name" value="HhH-GPD_domain"/>
</dbReference>
<gene>
    <name evidence="16" type="ORF">BSOLF_0784</name>
</gene>
<dbReference type="GO" id="GO:0051539">
    <property type="term" value="F:4 iron, 4 sulfur cluster binding"/>
    <property type="evidence" value="ECO:0007669"/>
    <property type="project" value="UniProtKB-UniRule"/>
</dbReference>
<dbReference type="InterPro" id="IPR015797">
    <property type="entry name" value="NUDIX_hydrolase-like_dom_sf"/>
</dbReference>
<protein>
    <recommendedName>
        <fullName evidence="5 14">Adenine DNA glycosylase</fullName>
        <ecNumber evidence="4 14">3.2.2.31</ecNumber>
    </recommendedName>
</protein>
<dbReference type="GO" id="GO:0034039">
    <property type="term" value="F:8-oxo-7,8-dihydroguanine DNA N-glycosylase activity"/>
    <property type="evidence" value="ECO:0007669"/>
    <property type="project" value="TreeGrafter"/>
</dbReference>
<dbReference type="SUPFAM" id="SSF48150">
    <property type="entry name" value="DNA-glycosylase"/>
    <property type="match status" value="1"/>
</dbReference>
<evidence type="ECO:0000256" key="1">
    <source>
        <dbReference type="ARBA" id="ARBA00000843"/>
    </source>
</evidence>
<evidence type="ECO:0000256" key="9">
    <source>
        <dbReference type="ARBA" id="ARBA00022801"/>
    </source>
</evidence>
<evidence type="ECO:0000256" key="5">
    <source>
        <dbReference type="ARBA" id="ARBA00022023"/>
    </source>
</evidence>
<dbReference type="InterPro" id="IPR005760">
    <property type="entry name" value="A/G_AdeGlyc_MutY"/>
</dbReference>
<evidence type="ECO:0000256" key="13">
    <source>
        <dbReference type="ARBA" id="ARBA00023295"/>
    </source>
</evidence>
<keyword evidence="13 14" id="KW-0326">Glycosidase</keyword>
<dbReference type="NCBIfam" id="TIGR01084">
    <property type="entry name" value="mutY"/>
    <property type="match status" value="1"/>
</dbReference>
<evidence type="ECO:0000259" key="15">
    <source>
        <dbReference type="SMART" id="SM00478"/>
    </source>
</evidence>
<dbReference type="PANTHER" id="PTHR42944">
    <property type="entry name" value="ADENINE DNA GLYCOSYLASE"/>
    <property type="match status" value="1"/>
</dbReference>
<dbReference type="EMBL" id="PEBX01000043">
    <property type="protein sequence ID" value="PTQ56135.1"/>
    <property type="molecule type" value="Genomic_DNA"/>
</dbReference>
<evidence type="ECO:0000256" key="4">
    <source>
        <dbReference type="ARBA" id="ARBA00012045"/>
    </source>
</evidence>
<dbReference type="GO" id="GO:0035485">
    <property type="term" value="F:adenine/guanine mispair binding"/>
    <property type="evidence" value="ECO:0007669"/>
    <property type="project" value="TreeGrafter"/>
</dbReference>
<evidence type="ECO:0000313" key="16">
    <source>
        <dbReference type="EMBL" id="PTQ56135.1"/>
    </source>
</evidence>
<dbReference type="Gene3D" id="1.10.1670.10">
    <property type="entry name" value="Helix-hairpin-Helix base-excision DNA repair enzymes (C-terminal)"/>
    <property type="match status" value="1"/>
</dbReference>
<dbReference type="GO" id="GO:0000701">
    <property type="term" value="F:purine-specific mismatch base pair DNA N-glycosylase activity"/>
    <property type="evidence" value="ECO:0007669"/>
    <property type="project" value="UniProtKB-EC"/>
</dbReference>
<dbReference type="InterPro" id="IPR029119">
    <property type="entry name" value="MutY_C"/>
</dbReference>
<dbReference type="InterPro" id="IPR003651">
    <property type="entry name" value="Endonuclease3_FeS-loop_motif"/>
</dbReference>
<evidence type="ECO:0000256" key="12">
    <source>
        <dbReference type="ARBA" id="ARBA00023204"/>
    </source>
</evidence>
<dbReference type="Pfam" id="PF00730">
    <property type="entry name" value="HhH-GPD"/>
    <property type="match status" value="1"/>
</dbReference>
<dbReference type="CDD" id="cd03431">
    <property type="entry name" value="NUDIX_DNA_Glycosylase_C-MutY"/>
    <property type="match status" value="1"/>
</dbReference>
<evidence type="ECO:0000256" key="3">
    <source>
        <dbReference type="ARBA" id="ARBA00008343"/>
    </source>
</evidence>
<dbReference type="FunFam" id="1.10.340.30:FF:000002">
    <property type="entry name" value="Adenine DNA glycosylase"/>
    <property type="match status" value="1"/>
</dbReference>
<dbReference type="Gene3D" id="3.90.79.10">
    <property type="entry name" value="Nucleoside Triphosphate Pyrophosphohydrolase"/>
    <property type="match status" value="1"/>
</dbReference>
<proteinExistence type="inferred from homology"/>
<feature type="domain" description="HhH-GPD" evidence="15">
    <location>
        <begin position="74"/>
        <end position="225"/>
    </location>
</feature>
<comment type="function">
    <text evidence="2">Adenine glycosylase active on G-A mispairs. MutY also corrects error-prone DNA synthesis past GO lesions which are due to the oxidatively damaged form of guanine: 7,8-dihydro-8-oxoguanine (8-oxo-dGTP).</text>
</comment>
<dbReference type="InterPro" id="IPR011257">
    <property type="entry name" value="DNA_glycosylase"/>
</dbReference>
<comment type="caution">
    <text evidence="16">The sequence shown here is derived from an EMBL/GenBank/DDBJ whole genome shotgun (WGS) entry which is preliminary data.</text>
</comment>
<dbReference type="GO" id="GO:0006298">
    <property type="term" value="P:mismatch repair"/>
    <property type="evidence" value="ECO:0007669"/>
    <property type="project" value="TreeGrafter"/>
</dbReference>
<dbReference type="GO" id="GO:0006284">
    <property type="term" value="P:base-excision repair"/>
    <property type="evidence" value="ECO:0007669"/>
    <property type="project" value="UniProtKB-UniRule"/>
</dbReference>
<evidence type="ECO:0000256" key="2">
    <source>
        <dbReference type="ARBA" id="ARBA00002933"/>
    </source>
</evidence>
<dbReference type="SMART" id="SM00478">
    <property type="entry name" value="ENDO3c"/>
    <property type="match status" value="1"/>
</dbReference>
<keyword evidence="11" id="KW-0411">Iron-sulfur</keyword>
<dbReference type="Proteomes" id="UP000244338">
    <property type="component" value="Unassembled WGS sequence"/>
</dbReference>
<dbReference type="GO" id="GO:0032357">
    <property type="term" value="F:oxidized purine DNA binding"/>
    <property type="evidence" value="ECO:0007669"/>
    <property type="project" value="TreeGrafter"/>
</dbReference>
<organism evidence="16 17">
    <name type="scientific">Candidatus Carbonibacillus altaicus</name>
    <dbReference type="NCBI Taxonomy" id="2163959"/>
    <lineage>
        <taxon>Bacteria</taxon>
        <taxon>Bacillati</taxon>
        <taxon>Bacillota</taxon>
        <taxon>Bacilli</taxon>
        <taxon>Bacillales</taxon>
        <taxon>Candidatus Carbonibacillus</taxon>
    </lineage>
</organism>
<dbReference type="SMART" id="SM00525">
    <property type="entry name" value="FES"/>
    <property type="match status" value="1"/>
</dbReference>
<dbReference type="GO" id="GO:0046872">
    <property type="term" value="F:metal ion binding"/>
    <property type="evidence" value="ECO:0007669"/>
    <property type="project" value="UniProtKB-UniRule"/>
</dbReference>
<keyword evidence="7" id="KW-0479">Metal-binding</keyword>
<keyword evidence="12" id="KW-0234">DNA repair</keyword>